<dbReference type="InterPro" id="IPR017441">
    <property type="entry name" value="Protein_kinase_ATP_BS"/>
</dbReference>
<name>A0A3G4ZK20_9VIRU</name>
<protein>
    <submittedName>
        <fullName evidence="5">Protein kinase-like domain protein</fullName>
    </submittedName>
</protein>
<dbReference type="PROSITE" id="PS00108">
    <property type="entry name" value="PROTEIN_KINASE_ST"/>
    <property type="match status" value="1"/>
</dbReference>
<reference evidence="5" key="1">
    <citation type="submission" date="2018-10" db="EMBL/GenBank/DDBJ databases">
        <title>Hidden diversity of soil giant viruses.</title>
        <authorList>
            <person name="Schulz F."/>
            <person name="Alteio L."/>
            <person name="Goudeau D."/>
            <person name="Ryan E.M."/>
            <person name="Malmstrom R.R."/>
            <person name="Blanchard J."/>
            <person name="Woyke T."/>
        </authorList>
    </citation>
    <scope>NUCLEOTIDE SEQUENCE</scope>
    <source>
        <strain evidence="5">TEV1</strain>
    </source>
</reference>
<dbReference type="GO" id="GO:0005524">
    <property type="term" value="F:ATP binding"/>
    <property type="evidence" value="ECO:0007669"/>
    <property type="project" value="UniProtKB-UniRule"/>
</dbReference>
<evidence type="ECO:0000256" key="2">
    <source>
        <dbReference type="ARBA" id="ARBA00022840"/>
    </source>
</evidence>
<dbReference type="SMART" id="SM00220">
    <property type="entry name" value="S_TKc"/>
    <property type="match status" value="1"/>
</dbReference>
<dbReference type="SUPFAM" id="SSF56112">
    <property type="entry name" value="Protein kinase-like (PK-like)"/>
    <property type="match status" value="1"/>
</dbReference>
<evidence type="ECO:0000256" key="3">
    <source>
        <dbReference type="PROSITE-ProRule" id="PRU10141"/>
    </source>
</evidence>
<keyword evidence="5" id="KW-0418">Kinase</keyword>
<keyword evidence="1 3" id="KW-0547">Nucleotide-binding</keyword>
<keyword evidence="5" id="KW-0808">Transferase</keyword>
<accession>A0A3G4ZK20</accession>
<dbReference type="EMBL" id="MK071979">
    <property type="protein sequence ID" value="AYV75190.1"/>
    <property type="molecule type" value="Genomic_DNA"/>
</dbReference>
<dbReference type="Pfam" id="PF00069">
    <property type="entry name" value="Pkinase"/>
    <property type="match status" value="1"/>
</dbReference>
<evidence type="ECO:0000256" key="1">
    <source>
        <dbReference type="ARBA" id="ARBA00022741"/>
    </source>
</evidence>
<proteinExistence type="predicted"/>
<dbReference type="PANTHER" id="PTHR44167">
    <property type="entry name" value="OVARIAN-SPECIFIC SERINE/THREONINE-PROTEIN KINASE LOK-RELATED"/>
    <property type="match status" value="1"/>
</dbReference>
<gene>
    <name evidence="5" type="ORF">Terrestrivirus1_64</name>
</gene>
<sequence length="423" mass="49464">MNDTKENKIIYSSVYDIDYLNKNSNNNEYYKSLIETINKFKDVVGEDLIILIYSNDQINIKLLMLFEEIGSGGFGKIYKGKLYDKSNINNDGIVVVIKELDTRGNDEMIPQINKEINILNEFKDCDKDIVCTYDHINITNKFYIIMEDLTEKTDLYTYIVNLSTIQQGISLNHLLNIYMKVIDAFINLHRKNIIHRDIKPANIMITTGIYEHDVNFFDENVTIIDFGFACKQDVIIEENNRNGLINDLICVNEKVGTMTYMPPEILRTDLIPDNQNYYQNIDTYSLGVLLHHLIFGNDSIYEFNSLTREFIVIPNKNINSYNELKEEFKYEFIDSNKQYELPTYINNLNNSNNRYVPQNLIQIISLMTKNPTFVSPNKVNNNRISLNDVKKLINDIKLTQMGGSHYYSKYLKYKTKYLNLNKI</sequence>
<organism evidence="5">
    <name type="scientific">Terrestrivirus sp</name>
    <dbReference type="NCBI Taxonomy" id="2487775"/>
    <lineage>
        <taxon>Viruses</taxon>
        <taxon>Varidnaviria</taxon>
        <taxon>Bamfordvirae</taxon>
        <taxon>Nucleocytoviricota</taxon>
        <taxon>Megaviricetes</taxon>
        <taxon>Imitervirales</taxon>
        <taxon>Mimiviridae</taxon>
        <taxon>Klosneuvirinae</taxon>
    </lineage>
</organism>
<dbReference type="PROSITE" id="PS50011">
    <property type="entry name" value="PROTEIN_KINASE_DOM"/>
    <property type="match status" value="1"/>
</dbReference>
<dbReference type="Gene3D" id="1.10.510.10">
    <property type="entry name" value="Transferase(Phosphotransferase) domain 1"/>
    <property type="match status" value="1"/>
</dbReference>
<dbReference type="PROSITE" id="PS00107">
    <property type="entry name" value="PROTEIN_KINASE_ATP"/>
    <property type="match status" value="1"/>
</dbReference>
<dbReference type="InterPro" id="IPR000719">
    <property type="entry name" value="Prot_kinase_dom"/>
</dbReference>
<dbReference type="InterPro" id="IPR011009">
    <property type="entry name" value="Kinase-like_dom_sf"/>
</dbReference>
<feature type="binding site" evidence="3">
    <location>
        <position position="98"/>
    </location>
    <ligand>
        <name>ATP</name>
        <dbReference type="ChEBI" id="CHEBI:30616"/>
    </ligand>
</feature>
<dbReference type="InterPro" id="IPR008271">
    <property type="entry name" value="Ser/Thr_kinase_AS"/>
</dbReference>
<keyword evidence="2 3" id="KW-0067">ATP-binding</keyword>
<feature type="domain" description="Protein kinase" evidence="4">
    <location>
        <begin position="63"/>
        <end position="373"/>
    </location>
</feature>
<dbReference type="GO" id="GO:0004674">
    <property type="term" value="F:protein serine/threonine kinase activity"/>
    <property type="evidence" value="ECO:0007669"/>
    <property type="project" value="TreeGrafter"/>
</dbReference>
<dbReference type="Gene3D" id="3.30.200.20">
    <property type="entry name" value="Phosphorylase Kinase, domain 1"/>
    <property type="match status" value="1"/>
</dbReference>
<dbReference type="PANTHER" id="PTHR44167:SF25">
    <property type="entry name" value="PROTEIN KINASE DOMAIN CONTAINING PROTEIN"/>
    <property type="match status" value="1"/>
</dbReference>
<evidence type="ECO:0000259" key="4">
    <source>
        <dbReference type="PROSITE" id="PS50011"/>
    </source>
</evidence>
<evidence type="ECO:0000313" key="5">
    <source>
        <dbReference type="EMBL" id="AYV75190.1"/>
    </source>
</evidence>